<reference evidence="7" key="1">
    <citation type="submission" date="2023-07" db="EMBL/GenBank/DDBJ databases">
        <title>30 novel species of actinomycetes from the DSMZ collection.</title>
        <authorList>
            <person name="Nouioui I."/>
        </authorList>
    </citation>
    <scope>NUCLEOTIDE SEQUENCE [LARGE SCALE GENOMIC DNA]</scope>
    <source>
        <strain evidence="7">DSM 41981</strain>
    </source>
</reference>
<dbReference type="Gene3D" id="1.10.357.10">
    <property type="entry name" value="Tetracycline Repressor, domain 2"/>
    <property type="match status" value="1"/>
</dbReference>
<dbReference type="GO" id="GO:0003677">
    <property type="term" value="F:DNA binding"/>
    <property type="evidence" value="ECO:0007669"/>
    <property type="project" value="UniProtKB-UniRule"/>
</dbReference>
<dbReference type="InterPro" id="IPR036271">
    <property type="entry name" value="Tet_transcr_reg_TetR-rel_C_sf"/>
</dbReference>
<sequence>MSAGSGAAAGSGRRLRADAQRNRDAILGAAREVFAEEGVLAPLDAIAVRAGVGNATLYRNFPTREDLLSAVMEAGIAEAVADGENLARTQEPGEALLQWLVHLAWLLRIWHDLPYCLADAHMDQSSPVAPSTAALVTQTQVLLEGAQAVGAARPDIAAGEIFELVTAVSWAVDRFGDDEQAARRRVLLATTGLVGGGPANEVPTRLG</sequence>
<dbReference type="PANTHER" id="PTHR30055:SF234">
    <property type="entry name" value="HTH-TYPE TRANSCRIPTIONAL REGULATOR BETI"/>
    <property type="match status" value="1"/>
</dbReference>
<dbReference type="PROSITE" id="PS50977">
    <property type="entry name" value="HTH_TETR_2"/>
    <property type="match status" value="1"/>
</dbReference>
<dbReference type="InterPro" id="IPR009057">
    <property type="entry name" value="Homeodomain-like_sf"/>
</dbReference>
<feature type="DNA-binding region" description="H-T-H motif" evidence="4">
    <location>
        <begin position="42"/>
        <end position="61"/>
    </location>
</feature>
<organism evidence="6 7">
    <name type="scientific">Streptomyces doudnae</name>
    <dbReference type="NCBI Taxonomy" id="3075536"/>
    <lineage>
        <taxon>Bacteria</taxon>
        <taxon>Bacillati</taxon>
        <taxon>Actinomycetota</taxon>
        <taxon>Actinomycetes</taxon>
        <taxon>Kitasatosporales</taxon>
        <taxon>Streptomycetaceae</taxon>
        <taxon>Streptomyces</taxon>
    </lineage>
</organism>
<evidence type="ECO:0000256" key="3">
    <source>
        <dbReference type="ARBA" id="ARBA00023163"/>
    </source>
</evidence>
<evidence type="ECO:0000256" key="4">
    <source>
        <dbReference type="PROSITE-ProRule" id="PRU00335"/>
    </source>
</evidence>
<evidence type="ECO:0000313" key="7">
    <source>
        <dbReference type="Proteomes" id="UP001183535"/>
    </source>
</evidence>
<feature type="domain" description="HTH tetR-type" evidence="5">
    <location>
        <begin position="20"/>
        <end position="79"/>
    </location>
</feature>
<keyword evidence="2 4" id="KW-0238">DNA-binding</keyword>
<keyword evidence="7" id="KW-1185">Reference proteome</keyword>
<dbReference type="EMBL" id="JAVRES010000003">
    <property type="protein sequence ID" value="MDT0435030.1"/>
    <property type="molecule type" value="Genomic_DNA"/>
</dbReference>
<proteinExistence type="predicted"/>
<evidence type="ECO:0000256" key="1">
    <source>
        <dbReference type="ARBA" id="ARBA00023015"/>
    </source>
</evidence>
<protein>
    <submittedName>
        <fullName evidence="6">Helix-turn-helix domain-containing protein</fullName>
    </submittedName>
</protein>
<dbReference type="SUPFAM" id="SSF48498">
    <property type="entry name" value="Tetracyclin repressor-like, C-terminal domain"/>
    <property type="match status" value="1"/>
</dbReference>
<dbReference type="Pfam" id="PF21597">
    <property type="entry name" value="TetR_C_43"/>
    <property type="match status" value="1"/>
</dbReference>
<dbReference type="Pfam" id="PF00440">
    <property type="entry name" value="TetR_N"/>
    <property type="match status" value="1"/>
</dbReference>
<dbReference type="Proteomes" id="UP001183535">
    <property type="component" value="Unassembled WGS sequence"/>
</dbReference>
<keyword evidence="3" id="KW-0804">Transcription</keyword>
<comment type="caution">
    <text evidence="6">The sequence shown here is derived from an EMBL/GenBank/DDBJ whole genome shotgun (WGS) entry which is preliminary data.</text>
</comment>
<dbReference type="InterPro" id="IPR001647">
    <property type="entry name" value="HTH_TetR"/>
</dbReference>
<dbReference type="PANTHER" id="PTHR30055">
    <property type="entry name" value="HTH-TYPE TRANSCRIPTIONAL REGULATOR RUTR"/>
    <property type="match status" value="1"/>
</dbReference>
<evidence type="ECO:0000256" key="2">
    <source>
        <dbReference type="ARBA" id="ARBA00023125"/>
    </source>
</evidence>
<name>A0ABD5EL56_9ACTN</name>
<evidence type="ECO:0000313" key="6">
    <source>
        <dbReference type="EMBL" id="MDT0435030.1"/>
    </source>
</evidence>
<accession>A0ABD5EL56</accession>
<gene>
    <name evidence="6" type="ORF">RM877_10090</name>
</gene>
<dbReference type="RefSeq" id="WP_093834338.1">
    <property type="nucleotide sequence ID" value="NZ_JAVRES010000003.1"/>
</dbReference>
<evidence type="ECO:0000259" key="5">
    <source>
        <dbReference type="PROSITE" id="PS50977"/>
    </source>
</evidence>
<dbReference type="GO" id="GO:0006355">
    <property type="term" value="P:regulation of DNA-templated transcription"/>
    <property type="evidence" value="ECO:0007669"/>
    <property type="project" value="UniProtKB-ARBA"/>
</dbReference>
<dbReference type="InterPro" id="IPR050109">
    <property type="entry name" value="HTH-type_TetR-like_transc_reg"/>
</dbReference>
<dbReference type="InterPro" id="IPR049445">
    <property type="entry name" value="TetR_SbtR-like_C"/>
</dbReference>
<dbReference type="AlphaFoldDB" id="A0ABD5EL56"/>
<dbReference type="SUPFAM" id="SSF46689">
    <property type="entry name" value="Homeodomain-like"/>
    <property type="match status" value="1"/>
</dbReference>
<keyword evidence="1" id="KW-0805">Transcription regulation</keyword>
<dbReference type="PRINTS" id="PR00455">
    <property type="entry name" value="HTHTETR"/>
</dbReference>